<dbReference type="Proteomes" id="UP000199370">
    <property type="component" value="Unassembled WGS sequence"/>
</dbReference>
<dbReference type="GO" id="GO:0016020">
    <property type="term" value="C:membrane"/>
    <property type="evidence" value="ECO:0007669"/>
    <property type="project" value="InterPro"/>
</dbReference>
<protein>
    <submittedName>
        <fullName evidence="6">Cytochrome c oxidase subunit 2</fullName>
    </submittedName>
</protein>
<dbReference type="GO" id="GO:0004129">
    <property type="term" value="F:cytochrome-c oxidase activity"/>
    <property type="evidence" value="ECO:0007669"/>
    <property type="project" value="InterPro"/>
</dbReference>
<sequence length="169" mass="18107">MHIHQYEKLWLGMSLLLIVGFIATITYGAVGVGVTMIDDSGGNVDPNALDEHPEFSDPGVEKVGENEYEAYVVARQFIFQPDPIVVPANSTVTFYVTSADVVHGFSVVGTNANTMVIPGEVAEVTVEVGEPGEYGIVCHEYCGAGHHSMEGMLRVVPEGEYNSSDGGEQ</sequence>
<evidence type="ECO:0000313" key="6">
    <source>
        <dbReference type="EMBL" id="SDM95174.1"/>
    </source>
</evidence>
<evidence type="ECO:0000313" key="7">
    <source>
        <dbReference type="Proteomes" id="UP000199370"/>
    </source>
</evidence>
<feature type="transmembrane region" description="Helical" evidence="4">
    <location>
        <begin position="9"/>
        <end position="30"/>
    </location>
</feature>
<feature type="domain" description="Cytochrome oxidase subunit II copper A binding" evidence="5">
    <location>
        <begin position="55"/>
        <end position="167"/>
    </location>
</feature>
<keyword evidence="3" id="KW-0186">Copper</keyword>
<dbReference type="SUPFAM" id="SSF49503">
    <property type="entry name" value="Cupredoxins"/>
    <property type="match status" value="1"/>
</dbReference>
<dbReference type="Gene3D" id="2.60.40.420">
    <property type="entry name" value="Cupredoxins - blue copper proteins"/>
    <property type="match status" value="1"/>
</dbReference>
<dbReference type="Pfam" id="PF00116">
    <property type="entry name" value="COX2"/>
    <property type="match status" value="1"/>
</dbReference>
<dbReference type="PANTHER" id="PTHR42838:SF2">
    <property type="entry name" value="NITROUS-OXIDE REDUCTASE"/>
    <property type="match status" value="1"/>
</dbReference>
<evidence type="ECO:0000256" key="2">
    <source>
        <dbReference type="ARBA" id="ARBA00022723"/>
    </source>
</evidence>
<evidence type="ECO:0000256" key="3">
    <source>
        <dbReference type="ARBA" id="ARBA00023008"/>
    </source>
</evidence>
<dbReference type="RefSeq" id="WP_089733658.1">
    <property type="nucleotide sequence ID" value="NZ_FNIA01000010.1"/>
</dbReference>
<name>A0A1G9XEK9_9EURY</name>
<evidence type="ECO:0000259" key="5">
    <source>
        <dbReference type="PROSITE" id="PS50857"/>
    </source>
</evidence>
<dbReference type="PROSITE" id="PS50857">
    <property type="entry name" value="COX2_CUA"/>
    <property type="match status" value="1"/>
</dbReference>
<keyword evidence="2" id="KW-0479">Metal-binding</keyword>
<dbReference type="AlphaFoldDB" id="A0A1G9XEK9"/>
<dbReference type="PANTHER" id="PTHR42838">
    <property type="entry name" value="CYTOCHROME C OXIDASE SUBUNIT II"/>
    <property type="match status" value="1"/>
</dbReference>
<organism evidence="6 7">
    <name type="scientific">Haloarchaeobius iranensis</name>
    <dbReference type="NCBI Taxonomy" id="996166"/>
    <lineage>
        <taxon>Archaea</taxon>
        <taxon>Methanobacteriati</taxon>
        <taxon>Methanobacteriota</taxon>
        <taxon>Stenosarchaea group</taxon>
        <taxon>Halobacteria</taxon>
        <taxon>Halobacteriales</taxon>
        <taxon>Halorubellaceae</taxon>
        <taxon>Haloarchaeobius</taxon>
    </lineage>
</organism>
<evidence type="ECO:0000256" key="4">
    <source>
        <dbReference type="SAM" id="Phobius"/>
    </source>
</evidence>
<dbReference type="GO" id="GO:0005507">
    <property type="term" value="F:copper ion binding"/>
    <property type="evidence" value="ECO:0007669"/>
    <property type="project" value="InterPro"/>
</dbReference>
<comment type="subcellular location">
    <subcellularLocation>
        <location evidence="1">Cell envelope</location>
    </subcellularLocation>
</comment>
<dbReference type="PRINTS" id="PR01166">
    <property type="entry name" value="CYCOXIDASEII"/>
</dbReference>
<dbReference type="InterPro" id="IPR002429">
    <property type="entry name" value="CcO_II-like_C"/>
</dbReference>
<dbReference type="OrthoDB" id="27522at2157"/>
<keyword evidence="4" id="KW-0472">Membrane</keyword>
<keyword evidence="4" id="KW-0812">Transmembrane</keyword>
<gene>
    <name evidence="6" type="ORF">SAMN05192554_11084</name>
</gene>
<dbReference type="InterPro" id="IPR008972">
    <property type="entry name" value="Cupredoxin"/>
</dbReference>
<keyword evidence="7" id="KW-1185">Reference proteome</keyword>
<dbReference type="STRING" id="996166.SAMN05192554_11084"/>
<dbReference type="InterPro" id="IPR034214">
    <property type="entry name" value="Ba3_CcO_II_C"/>
</dbReference>
<dbReference type="EMBL" id="FNIA01000010">
    <property type="protein sequence ID" value="SDM95174.1"/>
    <property type="molecule type" value="Genomic_DNA"/>
</dbReference>
<evidence type="ECO:0000256" key="1">
    <source>
        <dbReference type="ARBA" id="ARBA00004196"/>
    </source>
</evidence>
<accession>A0A1G9XEK9</accession>
<dbReference type="CDD" id="cd13913">
    <property type="entry name" value="ba3_CcO_II_C"/>
    <property type="match status" value="1"/>
</dbReference>
<keyword evidence="4" id="KW-1133">Transmembrane helix</keyword>
<dbReference type="InterPro" id="IPR051403">
    <property type="entry name" value="NosZ/Cyto_c_oxidase_sub2"/>
</dbReference>
<reference evidence="6 7" key="1">
    <citation type="submission" date="2016-10" db="EMBL/GenBank/DDBJ databases">
        <authorList>
            <person name="de Groot N.N."/>
        </authorList>
    </citation>
    <scope>NUCLEOTIDE SEQUENCE [LARGE SCALE GENOMIC DNA]</scope>
    <source>
        <strain evidence="7">EB21,IBRC-M 10013,KCTC 4048</strain>
    </source>
</reference>
<dbReference type="PROSITE" id="PS00078">
    <property type="entry name" value="COX2"/>
    <property type="match status" value="1"/>
</dbReference>
<dbReference type="InterPro" id="IPR001505">
    <property type="entry name" value="Copper_CuA"/>
</dbReference>
<proteinExistence type="predicted"/>